<keyword evidence="2" id="KW-1185">Reference proteome</keyword>
<organism evidence="1 2">
    <name type="scientific">Sphenodon punctatus</name>
    <name type="common">Tuatara</name>
    <name type="synonym">Hatteria punctata</name>
    <dbReference type="NCBI Taxonomy" id="8508"/>
    <lineage>
        <taxon>Eukaryota</taxon>
        <taxon>Metazoa</taxon>
        <taxon>Chordata</taxon>
        <taxon>Craniata</taxon>
        <taxon>Vertebrata</taxon>
        <taxon>Euteleostomi</taxon>
        <taxon>Lepidosauria</taxon>
        <taxon>Sphenodontia</taxon>
        <taxon>Sphenodontidae</taxon>
        <taxon>Sphenodon</taxon>
    </lineage>
</organism>
<evidence type="ECO:0000313" key="1">
    <source>
        <dbReference type="Ensembl" id="ENSSPUP00000020529.1"/>
    </source>
</evidence>
<dbReference type="Ensembl" id="ENSSPUT00000021870.1">
    <property type="protein sequence ID" value="ENSSPUP00000020529.1"/>
    <property type="gene ID" value="ENSSPUG00000015757.1"/>
</dbReference>
<dbReference type="GeneTree" id="ENSGT00990000213373"/>
<reference evidence="1" key="1">
    <citation type="submission" date="2025-08" db="UniProtKB">
        <authorList>
            <consortium name="Ensembl"/>
        </authorList>
    </citation>
    <scope>IDENTIFICATION</scope>
</reference>
<dbReference type="AlphaFoldDB" id="A0A8D0HKB0"/>
<reference evidence="1" key="2">
    <citation type="submission" date="2025-09" db="UniProtKB">
        <authorList>
            <consortium name="Ensembl"/>
        </authorList>
    </citation>
    <scope>IDENTIFICATION</scope>
</reference>
<accession>A0A8D0HKB0</accession>
<protein>
    <submittedName>
        <fullName evidence="1">Uncharacterized protein</fullName>
    </submittedName>
</protein>
<sequence>MVCCPVNENSAALIVGDGRVMIWELKSKVCGLNSRNSSSSVSPLYSPISFCGIPVGALQNKLPDLSLDNMIGKS</sequence>
<name>A0A8D0HKB0_SPHPU</name>
<evidence type="ECO:0000313" key="2">
    <source>
        <dbReference type="Proteomes" id="UP000694392"/>
    </source>
</evidence>
<proteinExistence type="predicted"/>
<dbReference type="Proteomes" id="UP000694392">
    <property type="component" value="Unplaced"/>
</dbReference>